<dbReference type="Pfam" id="PF06985">
    <property type="entry name" value="HET"/>
    <property type="match status" value="1"/>
</dbReference>
<gene>
    <name evidence="2" type="ORF">ASPSYDRAFT_92599</name>
</gene>
<organism evidence="2 3">
    <name type="scientific">Aspergillus sydowii CBS 593.65</name>
    <dbReference type="NCBI Taxonomy" id="1036612"/>
    <lineage>
        <taxon>Eukaryota</taxon>
        <taxon>Fungi</taxon>
        <taxon>Dikarya</taxon>
        <taxon>Ascomycota</taxon>
        <taxon>Pezizomycotina</taxon>
        <taxon>Eurotiomycetes</taxon>
        <taxon>Eurotiomycetidae</taxon>
        <taxon>Eurotiales</taxon>
        <taxon>Aspergillaceae</taxon>
        <taxon>Aspergillus</taxon>
        <taxon>Aspergillus subgen. Nidulantes</taxon>
    </lineage>
</organism>
<evidence type="ECO:0000259" key="1">
    <source>
        <dbReference type="Pfam" id="PF06985"/>
    </source>
</evidence>
<dbReference type="Proteomes" id="UP000184356">
    <property type="component" value="Unassembled WGS sequence"/>
</dbReference>
<dbReference type="GeneID" id="63768780"/>
<protein>
    <recommendedName>
        <fullName evidence="1">Heterokaryon incompatibility domain-containing protein</fullName>
    </recommendedName>
</protein>
<dbReference type="STRING" id="1036612.A0A1L9T7T3"/>
<sequence length="859" mass="96450">MLLNIFTFLADIDNNRVSPENFQQGLLNLYRSVVESATARSRNQPLVDLIKDQQSLEEYSASFAALCYHEIARAPAGWDRVIEASFHYKTSVADKTRHIIEPALVAGLKGLAFEADEKGFRTWAAALPIDYRQETIDHVLIAAFFSARSFRDIEPVECPPDDPPSSSAMVPTVLHREAEESDSPKRAIGAIVERVFDARLISTQNGEDNDYKRAMRNWLFLISGNNYKELQPHLSTEQASSVRILLEWWDGAIGFGGPTQRIQNALHQSALTGVHLDKSWLKPDEYQSWMLKLFHWEFLPHIHDQWIDQSITRLRFRAAESAAARRLAMLTCRSMIAQHSTDPGSQLDEKLDIGAAGASAAYDGESLGASISPCAWLAGDNTEDNMPYYLWDIQKQRTVITRELEGEIQYTAISHTWGRWTRFECPRVQLPGVNGWSIPQNKKFNVADLPDILASASSVKTPFVWLDLLCIPQNPARVELRQVARNEIAREAKIFRAAKYAVAWLNDVESWTGLHAALKHFSINHLRGQCELPEWMLDLAESDKELEMELNYSKDYFDEFPFIAPGEVNAWFSSLWTLQELCLRPDMIFVNRQWRPFAVGGKPVRLDDLAALCSEDSLEISSESGRGLARFFNDSGLHAFPNIERGAILTVGNQRVCTENRAEAIMSAVGLTDWYSSKSLDGNGRDINSASTSQQQRALYNIYPLGSLREAALKIGPEFYATAIGPGEIPSFLLDILAPFDPPRTGSGTLLPCSTTGHVRVTFPGMGLFSFPHPSVSTWTIQADLSVDIRQAAIIVYTGQPRTNRTMADLYAPEPGSGTSLVTRSQWDVDLGYWIDHFLPETRNFAVCLFSEREKTVCF</sequence>
<reference evidence="3" key="1">
    <citation type="journal article" date="2017" name="Genome Biol.">
        <title>Comparative genomics reveals high biological diversity and specific adaptations in the industrially and medically important fungal genus Aspergillus.</title>
        <authorList>
            <person name="de Vries R.P."/>
            <person name="Riley R."/>
            <person name="Wiebenga A."/>
            <person name="Aguilar-Osorio G."/>
            <person name="Amillis S."/>
            <person name="Uchima C.A."/>
            <person name="Anderluh G."/>
            <person name="Asadollahi M."/>
            <person name="Askin M."/>
            <person name="Barry K."/>
            <person name="Battaglia E."/>
            <person name="Bayram O."/>
            <person name="Benocci T."/>
            <person name="Braus-Stromeyer S.A."/>
            <person name="Caldana C."/>
            <person name="Canovas D."/>
            <person name="Cerqueira G.C."/>
            <person name="Chen F."/>
            <person name="Chen W."/>
            <person name="Choi C."/>
            <person name="Clum A."/>
            <person name="Dos Santos R.A."/>
            <person name="Damasio A.R."/>
            <person name="Diallinas G."/>
            <person name="Emri T."/>
            <person name="Fekete E."/>
            <person name="Flipphi M."/>
            <person name="Freyberg S."/>
            <person name="Gallo A."/>
            <person name="Gournas C."/>
            <person name="Habgood R."/>
            <person name="Hainaut M."/>
            <person name="Harispe M.L."/>
            <person name="Henrissat B."/>
            <person name="Hilden K.S."/>
            <person name="Hope R."/>
            <person name="Hossain A."/>
            <person name="Karabika E."/>
            <person name="Karaffa L."/>
            <person name="Karanyi Z."/>
            <person name="Krasevec N."/>
            <person name="Kuo A."/>
            <person name="Kusch H."/>
            <person name="LaButti K."/>
            <person name="Lagendijk E.L."/>
            <person name="Lapidus A."/>
            <person name="Levasseur A."/>
            <person name="Lindquist E."/>
            <person name="Lipzen A."/>
            <person name="Logrieco A.F."/>
            <person name="MacCabe A."/>
            <person name="Maekelae M.R."/>
            <person name="Malavazi I."/>
            <person name="Melin P."/>
            <person name="Meyer V."/>
            <person name="Mielnichuk N."/>
            <person name="Miskei M."/>
            <person name="Molnar A.P."/>
            <person name="Mule G."/>
            <person name="Ngan C.Y."/>
            <person name="Orejas M."/>
            <person name="Orosz E."/>
            <person name="Ouedraogo J.P."/>
            <person name="Overkamp K.M."/>
            <person name="Park H.-S."/>
            <person name="Perrone G."/>
            <person name="Piumi F."/>
            <person name="Punt P.J."/>
            <person name="Ram A.F."/>
            <person name="Ramon A."/>
            <person name="Rauscher S."/>
            <person name="Record E."/>
            <person name="Riano-Pachon D.M."/>
            <person name="Robert V."/>
            <person name="Roehrig J."/>
            <person name="Ruller R."/>
            <person name="Salamov A."/>
            <person name="Salih N.S."/>
            <person name="Samson R.A."/>
            <person name="Sandor E."/>
            <person name="Sanguinetti M."/>
            <person name="Schuetze T."/>
            <person name="Sepcic K."/>
            <person name="Shelest E."/>
            <person name="Sherlock G."/>
            <person name="Sophianopoulou V."/>
            <person name="Squina F.M."/>
            <person name="Sun H."/>
            <person name="Susca A."/>
            <person name="Todd R.B."/>
            <person name="Tsang A."/>
            <person name="Unkles S.E."/>
            <person name="van de Wiele N."/>
            <person name="van Rossen-Uffink D."/>
            <person name="Oliveira J.V."/>
            <person name="Vesth T.C."/>
            <person name="Visser J."/>
            <person name="Yu J.-H."/>
            <person name="Zhou M."/>
            <person name="Andersen M.R."/>
            <person name="Archer D.B."/>
            <person name="Baker S.E."/>
            <person name="Benoit I."/>
            <person name="Brakhage A.A."/>
            <person name="Braus G.H."/>
            <person name="Fischer R."/>
            <person name="Frisvad J.C."/>
            <person name="Goldman G.H."/>
            <person name="Houbraken J."/>
            <person name="Oakley B."/>
            <person name="Pocsi I."/>
            <person name="Scazzocchio C."/>
            <person name="Seiboth B."/>
            <person name="vanKuyk P.A."/>
            <person name="Wortman J."/>
            <person name="Dyer P.S."/>
            <person name="Grigoriev I.V."/>
        </authorList>
    </citation>
    <scope>NUCLEOTIDE SEQUENCE [LARGE SCALE GENOMIC DNA]</scope>
    <source>
        <strain evidence="3">CBS 593.65</strain>
    </source>
</reference>
<dbReference type="AlphaFoldDB" id="A0A1L9T7T3"/>
<dbReference type="VEuPathDB" id="FungiDB:ASPSYDRAFT_92599"/>
<dbReference type="RefSeq" id="XP_040699273.1">
    <property type="nucleotide sequence ID" value="XM_040852707.1"/>
</dbReference>
<proteinExistence type="predicted"/>
<accession>A0A1L9T7T3</accession>
<evidence type="ECO:0000313" key="2">
    <source>
        <dbReference type="EMBL" id="OJJ55467.1"/>
    </source>
</evidence>
<name>A0A1L9T7T3_9EURO</name>
<dbReference type="EMBL" id="KV878592">
    <property type="protein sequence ID" value="OJJ55467.1"/>
    <property type="molecule type" value="Genomic_DNA"/>
</dbReference>
<keyword evidence="3" id="KW-1185">Reference proteome</keyword>
<dbReference type="InterPro" id="IPR010730">
    <property type="entry name" value="HET"/>
</dbReference>
<feature type="domain" description="Heterokaryon incompatibility" evidence="1">
    <location>
        <begin position="410"/>
        <end position="580"/>
    </location>
</feature>
<dbReference type="OrthoDB" id="4507626at2759"/>
<evidence type="ECO:0000313" key="3">
    <source>
        <dbReference type="Proteomes" id="UP000184356"/>
    </source>
</evidence>